<comment type="caution">
    <text evidence="2">The sequence shown here is derived from an EMBL/GenBank/DDBJ whole genome shotgun (WGS) entry which is preliminary data.</text>
</comment>
<evidence type="ECO:0000313" key="2">
    <source>
        <dbReference type="EMBL" id="KAK8923943.1"/>
    </source>
</evidence>
<dbReference type="AlphaFoldDB" id="A0AAP0B255"/>
<keyword evidence="3" id="KW-1185">Reference proteome</keyword>
<sequence>MRSRYSIMERSHRRRDELSHADHHMTLVDLPKGAKIIGNKWVLRKNLNPDGSIAKYKARLVAKGFTQVSGVDYFDIYSSVCHYATIRILLALASIEYYTFYQMDVKTAFLNGDLTEEICMHQPEGFFIEDLKNKVCKLIMSLYGLKQAPKMWHEKFDTCVKDLSFKSSLSDKCLYVRTSANKVVIICLYVDDMLSLGTDQF</sequence>
<organism evidence="2 3">
    <name type="scientific">Platanthera zijinensis</name>
    <dbReference type="NCBI Taxonomy" id="2320716"/>
    <lineage>
        <taxon>Eukaryota</taxon>
        <taxon>Viridiplantae</taxon>
        <taxon>Streptophyta</taxon>
        <taxon>Embryophyta</taxon>
        <taxon>Tracheophyta</taxon>
        <taxon>Spermatophyta</taxon>
        <taxon>Magnoliopsida</taxon>
        <taxon>Liliopsida</taxon>
        <taxon>Asparagales</taxon>
        <taxon>Orchidaceae</taxon>
        <taxon>Orchidoideae</taxon>
        <taxon>Orchideae</taxon>
        <taxon>Orchidinae</taxon>
        <taxon>Platanthera</taxon>
    </lineage>
</organism>
<dbReference type="Proteomes" id="UP001418222">
    <property type="component" value="Unassembled WGS sequence"/>
</dbReference>
<gene>
    <name evidence="2" type="ORF">KSP39_PZI019191</name>
</gene>
<proteinExistence type="predicted"/>
<dbReference type="InterPro" id="IPR013103">
    <property type="entry name" value="RVT_2"/>
</dbReference>
<evidence type="ECO:0000313" key="3">
    <source>
        <dbReference type="Proteomes" id="UP001418222"/>
    </source>
</evidence>
<evidence type="ECO:0000259" key="1">
    <source>
        <dbReference type="Pfam" id="PF07727"/>
    </source>
</evidence>
<reference evidence="2 3" key="1">
    <citation type="journal article" date="2022" name="Nat. Plants">
        <title>Genomes of leafy and leafless Platanthera orchids illuminate the evolution of mycoheterotrophy.</title>
        <authorList>
            <person name="Li M.H."/>
            <person name="Liu K.W."/>
            <person name="Li Z."/>
            <person name="Lu H.C."/>
            <person name="Ye Q.L."/>
            <person name="Zhang D."/>
            <person name="Wang J.Y."/>
            <person name="Li Y.F."/>
            <person name="Zhong Z.M."/>
            <person name="Liu X."/>
            <person name="Yu X."/>
            <person name="Liu D.K."/>
            <person name="Tu X.D."/>
            <person name="Liu B."/>
            <person name="Hao Y."/>
            <person name="Liao X.Y."/>
            <person name="Jiang Y.T."/>
            <person name="Sun W.H."/>
            <person name="Chen J."/>
            <person name="Chen Y.Q."/>
            <person name="Ai Y."/>
            <person name="Zhai J.W."/>
            <person name="Wu S.S."/>
            <person name="Zhou Z."/>
            <person name="Hsiao Y.Y."/>
            <person name="Wu W.L."/>
            <person name="Chen Y.Y."/>
            <person name="Lin Y.F."/>
            <person name="Hsu J.L."/>
            <person name="Li C.Y."/>
            <person name="Wang Z.W."/>
            <person name="Zhao X."/>
            <person name="Zhong W.Y."/>
            <person name="Ma X.K."/>
            <person name="Ma L."/>
            <person name="Huang J."/>
            <person name="Chen G.Z."/>
            <person name="Huang M.Z."/>
            <person name="Huang L."/>
            <person name="Peng D.H."/>
            <person name="Luo Y.B."/>
            <person name="Zou S.Q."/>
            <person name="Chen S.P."/>
            <person name="Lan S."/>
            <person name="Tsai W.C."/>
            <person name="Van de Peer Y."/>
            <person name="Liu Z.J."/>
        </authorList>
    </citation>
    <scope>NUCLEOTIDE SEQUENCE [LARGE SCALE GENOMIC DNA]</scope>
    <source>
        <strain evidence="2">Lor287</strain>
    </source>
</reference>
<protein>
    <recommendedName>
        <fullName evidence="1">Reverse transcriptase Ty1/copia-type domain-containing protein</fullName>
    </recommendedName>
</protein>
<feature type="domain" description="Reverse transcriptase Ty1/copia-type" evidence="1">
    <location>
        <begin position="25"/>
        <end position="199"/>
    </location>
</feature>
<dbReference type="Pfam" id="PF07727">
    <property type="entry name" value="RVT_2"/>
    <property type="match status" value="1"/>
</dbReference>
<dbReference type="InterPro" id="IPR043502">
    <property type="entry name" value="DNA/RNA_pol_sf"/>
</dbReference>
<name>A0AAP0B255_9ASPA</name>
<accession>A0AAP0B255</accession>
<dbReference type="SUPFAM" id="SSF56672">
    <property type="entry name" value="DNA/RNA polymerases"/>
    <property type="match status" value="1"/>
</dbReference>
<dbReference type="EMBL" id="JBBWWQ010000017">
    <property type="protein sequence ID" value="KAK8923943.1"/>
    <property type="molecule type" value="Genomic_DNA"/>
</dbReference>